<gene>
    <name evidence="2" type="ORF">WM16_08330</name>
</gene>
<evidence type="ECO:0000313" key="3">
    <source>
        <dbReference type="Proteomes" id="UP000065504"/>
    </source>
</evidence>
<organism evidence="2 3">
    <name type="scientific">Burkholderia ubonensis</name>
    <dbReference type="NCBI Taxonomy" id="101571"/>
    <lineage>
        <taxon>Bacteria</taxon>
        <taxon>Pseudomonadati</taxon>
        <taxon>Pseudomonadota</taxon>
        <taxon>Betaproteobacteria</taxon>
        <taxon>Burkholderiales</taxon>
        <taxon>Burkholderiaceae</taxon>
        <taxon>Burkholderia</taxon>
        <taxon>Burkholderia cepacia complex</taxon>
    </lineage>
</organism>
<name>A0A118YTA6_9BURK</name>
<proteinExistence type="predicted"/>
<sequence>MSLLSVGAPVWFAWLATKQVGQRFRLSEDYAYKASISRAYEGYRREAVDLDEDFTKRLFASALTRLDEQPLRFVESETHGSPWHELLSSDVVKDAIRIAPELVREWKQKAVDTVAASKRRRRAPPKSANDESVQADQAAGQE</sequence>
<feature type="region of interest" description="Disordered" evidence="1">
    <location>
        <begin position="112"/>
        <end position="142"/>
    </location>
</feature>
<protein>
    <submittedName>
        <fullName evidence="2">Uncharacterized protein</fullName>
    </submittedName>
</protein>
<dbReference type="AlphaFoldDB" id="A0A118YTA6"/>
<dbReference type="Proteomes" id="UP000065504">
    <property type="component" value="Unassembled WGS sequence"/>
</dbReference>
<dbReference type="EMBL" id="LPLU01000048">
    <property type="protein sequence ID" value="KWK79534.1"/>
    <property type="molecule type" value="Genomic_DNA"/>
</dbReference>
<evidence type="ECO:0000256" key="1">
    <source>
        <dbReference type="SAM" id="MobiDB-lite"/>
    </source>
</evidence>
<reference evidence="2 3" key="1">
    <citation type="submission" date="2015-11" db="EMBL/GenBank/DDBJ databases">
        <title>Expanding the genomic diversity of Burkholderia species for the development of highly accurate diagnostics.</title>
        <authorList>
            <person name="Sahl J."/>
            <person name="Keim P."/>
            <person name="Wagner D."/>
        </authorList>
    </citation>
    <scope>NUCLEOTIDE SEQUENCE [LARGE SCALE GENOMIC DNA]</scope>
    <source>
        <strain evidence="2 3">MSMB782WGS</strain>
    </source>
</reference>
<evidence type="ECO:0000313" key="2">
    <source>
        <dbReference type="EMBL" id="KWK79534.1"/>
    </source>
</evidence>
<comment type="caution">
    <text evidence="2">The sequence shown here is derived from an EMBL/GenBank/DDBJ whole genome shotgun (WGS) entry which is preliminary data.</text>
</comment>
<accession>A0A118YTA6</accession>